<dbReference type="WBParaSite" id="PgR085_g034_t01">
    <property type="protein sequence ID" value="PgR085_g034_t01"/>
    <property type="gene ID" value="PgR085_g034"/>
</dbReference>
<dbReference type="AlphaFoldDB" id="A0A915C3M8"/>
<organism evidence="1 2">
    <name type="scientific">Parascaris univalens</name>
    <name type="common">Nematode worm</name>
    <dbReference type="NCBI Taxonomy" id="6257"/>
    <lineage>
        <taxon>Eukaryota</taxon>
        <taxon>Metazoa</taxon>
        <taxon>Ecdysozoa</taxon>
        <taxon>Nematoda</taxon>
        <taxon>Chromadorea</taxon>
        <taxon>Rhabditida</taxon>
        <taxon>Spirurina</taxon>
        <taxon>Ascaridomorpha</taxon>
        <taxon>Ascaridoidea</taxon>
        <taxon>Ascarididae</taxon>
        <taxon>Parascaris</taxon>
    </lineage>
</organism>
<name>A0A915C3M8_PARUN</name>
<sequence>MHLSTHEACHASKESNEIATSLRSSLRNLSFFSFFCDVLSQWDIMATARSWQFMRVRLLQRLSLVGN</sequence>
<protein>
    <submittedName>
        <fullName evidence="2">Uncharacterized protein</fullName>
    </submittedName>
</protein>
<accession>A0A915C3M8</accession>
<evidence type="ECO:0000313" key="1">
    <source>
        <dbReference type="Proteomes" id="UP000887569"/>
    </source>
</evidence>
<dbReference type="Proteomes" id="UP000887569">
    <property type="component" value="Unplaced"/>
</dbReference>
<keyword evidence="1" id="KW-1185">Reference proteome</keyword>
<proteinExistence type="predicted"/>
<reference evidence="2" key="1">
    <citation type="submission" date="2022-11" db="UniProtKB">
        <authorList>
            <consortium name="WormBaseParasite"/>
        </authorList>
    </citation>
    <scope>IDENTIFICATION</scope>
</reference>
<evidence type="ECO:0000313" key="2">
    <source>
        <dbReference type="WBParaSite" id="PgR085_g034_t01"/>
    </source>
</evidence>